<feature type="chain" id="PRO_5046954966" description="PsbP C-terminal domain-containing protein" evidence="1">
    <location>
        <begin position="20"/>
        <end position="186"/>
    </location>
</feature>
<proteinExistence type="predicted"/>
<keyword evidence="1" id="KW-0732">Signal</keyword>
<protein>
    <recommendedName>
        <fullName evidence="4">PsbP C-terminal domain-containing protein</fullName>
    </recommendedName>
</protein>
<accession>A0ABX3GHE5</accession>
<organism evidence="2 3">
    <name type="scientific">Paenibacillus odorifer</name>
    <dbReference type="NCBI Taxonomy" id="189426"/>
    <lineage>
        <taxon>Bacteria</taxon>
        <taxon>Bacillati</taxon>
        <taxon>Bacillota</taxon>
        <taxon>Bacilli</taxon>
        <taxon>Bacillales</taxon>
        <taxon>Paenibacillaceae</taxon>
        <taxon>Paenibacillus</taxon>
    </lineage>
</organism>
<evidence type="ECO:0000313" key="3">
    <source>
        <dbReference type="Proteomes" id="UP000187158"/>
    </source>
</evidence>
<feature type="signal peptide" evidence="1">
    <location>
        <begin position="1"/>
        <end position="19"/>
    </location>
</feature>
<sequence length="186" mass="20738">MRNKAISSCLLIFMLICSACSNVEALQREGISTSTNQAKLNNGESSNEIVNNQDSLTLLNIVLPKDWKLDKSETVVYNFLDENDENRGTVSAINYMDNFNFLTQMPNHSSVTNDEYIDLPLGKSRLITLDSDNGSAASGITGTHDIYYASLPIKGKAIYMLNFTKNDKKPETKSQFIEILNKLSLK</sequence>
<comment type="caution">
    <text evidence="2">The sequence shown here is derived from an EMBL/GenBank/DDBJ whole genome shotgun (WGS) entry which is preliminary data.</text>
</comment>
<evidence type="ECO:0000256" key="1">
    <source>
        <dbReference type="SAM" id="SignalP"/>
    </source>
</evidence>
<dbReference type="RefSeq" id="WP_076220010.1">
    <property type="nucleotide sequence ID" value="NZ_MPVP01000221.1"/>
</dbReference>
<dbReference type="EMBL" id="MPVP01000221">
    <property type="protein sequence ID" value="OMD20468.1"/>
    <property type="molecule type" value="Genomic_DNA"/>
</dbReference>
<gene>
    <name evidence="2" type="ORF">BSO21_24670</name>
</gene>
<keyword evidence="3" id="KW-1185">Reference proteome</keyword>
<reference evidence="2 3" key="1">
    <citation type="submission" date="2016-11" db="EMBL/GenBank/DDBJ databases">
        <title>Paenibacillus species isolates.</title>
        <authorList>
            <person name="Beno S.M."/>
        </authorList>
    </citation>
    <scope>NUCLEOTIDE SEQUENCE [LARGE SCALE GENOMIC DNA]</scope>
    <source>
        <strain evidence="2 3">FSL H7-0433</strain>
    </source>
</reference>
<evidence type="ECO:0008006" key="4">
    <source>
        <dbReference type="Google" id="ProtNLM"/>
    </source>
</evidence>
<name>A0ABX3GHE5_9BACL</name>
<dbReference type="Proteomes" id="UP000187158">
    <property type="component" value="Unassembled WGS sequence"/>
</dbReference>
<evidence type="ECO:0000313" key="2">
    <source>
        <dbReference type="EMBL" id="OMD20468.1"/>
    </source>
</evidence>